<reference evidence="2" key="1">
    <citation type="journal article" date="2023" name="Nat. Plants">
        <title>Single-cell RNA sequencing provides a high-resolution roadmap for understanding the multicellular compartmentation of specialized metabolism.</title>
        <authorList>
            <person name="Sun S."/>
            <person name="Shen X."/>
            <person name="Li Y."/>
            <person name="Li Y."/>
            <person name="Wang S."/>
            <person name="Li R."/>
            <person name="Zhang H."/>
            <person name="Shen G."/>
            <person name="Guo B."/>
            <person name="Wei J."/>
            <person name="Xu J."/>
            <person name="St-Pierre B."/>
            <person name="Chen S."/>
            <person name="Sun C."/>
        </authorList>
    </citation>
    <scope>NUCLEOTIDE SEQUENCE [LARGE SCALE GENOMIC DNA]</scope>
</reference>
<dbReference type="EMBL" id="CM044707">
    <property type="protein sequence ID" value="KAI5653082.1"/>
    <property type="molecule type" value="Genomic_DNA"/>
</dbReference>
<protein>
    <submittedName>
        <fullName evidence="1">Uncharacterized protein</fullName>
    </submittedName>
</protein>
<evidence type="ECO:0000313" key="1">
    <source>
        <dbReference type="EMBL" id="KAI5653082.1"/>
    </source>
</evidence>
<proteinExistence type="predicted"/>
<sequence length="117" mass="13459">MSELFRNKSRNSKADQLYASHPASTELLTNITNVCSMIQNKEKWGPNEWLVTAEHFERLGKSPYMHIMQILGCVPRIRICETEVVEKVWYAKGRIVGNILIWCLRFGNKGGDGQVYN</sequence>
<dbReference type="Proteomes" id="UP001060085">
    <property type="component" value="Linkage Group LG07"/>
</dbReference>
<comment type="caution">
    <text evidence="1">The sequence shown here is derived from an EMBL/GenBank/DDBJ whole genome shotgun (WGS) entry which is preliminary data.</text>
</comment>
<evidence type="ECO:0000313" key="2">
    <source>
        <dbReference type="Proteomes" id="UP001060085"/>
    </source>
</evidence>
<gene>
    <name evidence="1" type="ORF">M9H77_30269</name>
</gene>
<accession>A0ACB9ZWT2</accession>
<organism evidence="1 2">
    <name type="scientific">Catharanthus roseus</name>
    <name type="common">Madagascar periwinkle</name>
    <name type="synonym">Vinca rosea</name>
    <dbReference type="NCBI Taxonomy" id="4058"/>
    <lineage>
        <taxon>Eukaryota</taxon>
        <taxon>Viridiplantae</taxon>
        <taxon>Streptophyta</taxon>
        <taxon>Embryophyta</taxon>
        <taxon>Tracheophyta</taxon>
        <taxon>Spermatophyta</taxon>
        <taxon>Magnoliopsida</taxon>
        <taxon>eudicotyledons</taxon>
        <taxon>Gunneridae</taxon>
        <taxon>Pentapetalae</taxon>
        <taxon>asterids</taxon>
        <taxon>lamiids</taxon>
        <taxon>Gentianales</taxon>
        <taxon>Apocynaceae</taxon>
        <taxon>Rauvolfioideae</taxon>
        <taxon>Vinceae</taxon>
        <taxon>Catharanthinae</taxon>
        <taxon>Catharanthus</taxon>
    </lineage>
</organism>
<name>A0ACB9ZWT2_CATRO</name>
<keyword evidence="2" id="KW-1185">Reference proteome</keyword>